<evidence type="ECO:0000256" key="1">
    <source>
        <dbReference type="SAM" id="MobiDB-lite"/>
    </source>
</evidence>
<accession>A0A5J9VSE8</accession>
<feature type="region of interest" description="Disordered" evidence="1">
    <location>
        <begin position="156"/>
        <end position="193"/>
    </location>
</feature>
<feature type="compositionally biased region" description="Basic and acidic residues" evidence="1">
    <location>
        <begin position="550"/>
        <end position="563"/>
    </location>
</feature>
<sequence>MEQQGGFPMGGNGVFPGGNAGGFNGQFHGDGRGHPNQAAGWQPMPGGGVHGAQQQWGFNPGVHPNQQLGGNFAPQQPGMGDQFGSHQPGAGGVPFGNHLMGGPPNGGFNPQFGGPNGNFSNPAMGFGGNCNAGQFSNQLQCHEMRHGSGPVGNDFDRSLNPGRGGAVGAGRGWPRQRGRGRERGRGRPDRAQQLRRGIMGQQSGGQVGAHTQQNLGNTAGAHPNAHGVVAPQPQMQVANTQQPAQPVIGQVNTEASNVSAPATFAQKDAQKRPAEAIAGTSGEKKLNVGVQLEEKSKKGKEDVTVEDLDEDDLLDEEWNQPDYCDDSMVNDCMMMERGFFVANKKGTGAAGRLGLISGLSSFVGAAAHLGQAALSLASGADARSRQTASDCAPGADGALHESHREVVAHLGQEAPGLDCHNPCEFVVHLGQEASVPAAACASVVSGGCAAHLRQVVSGLACNPPGQITLTETHGSDVHAPVHAQQEKEAPDSVFAGVSSPGAVFSAPDGVQPVAEDKEDTVEGTNFPSIALGPMLDRAIFELKEKKAQKKADSGKDIASKDEMVATPPAHSKAIESLPKALRRSSRCAATADEDSLEKAGRLVAKKNLEVEQVICYAY</sequence>
<feature type="compositionally biased region" description="Basic and acidic residues" evidence="1">
    <location>
        <begin position="179"/>
        <end position="192"/>
    </location>
</feature>
<name>A0A5J9VSE8_9POAL</name>
<dbReference type="Proteomes" id="UP000324897">
    <property type="component" value="Chromosome 4"/>
</dbReference>
<comment type="caution">
    <text evidence="2">The sequence shown here is derived from an EMBL/GenBank/DDBJ whole genome shotgun (WGS) entry which is preliminary data.</text>
</comment>
<reference evidence="2 3" key="1">
    <citation type="journal article" date="2019" name="Sci. Rep.">
        <title>A high-quality genome of Eragrostis curvula grass provides insights into Poaceae evolution and supports new strategies to enhance forage quality.</title>
        <authorList>
            <person name="Carballo J."/>
            <person name="Santos B.A.C.M."/>
            <person name="Zappacosta D."/>
            <person name="Garbus I."/>
            <person name="Selva J.P."/>
            <person name="Gallo C.A."/>
            <person name="Diaz A."/>
            <person name="Albertini E."/>
            <person name="Caccamo M."/>
            <person name="Echenique V."/>
        </authorList>
    </citation>
    <scope>NUCLEOTIDE SEQUENCE [LARGE SCALE GENOMIC DNA]</scope>
    <source>
        <strain evidence="3">cv. Victoria</strain>
        <tissue evidence="2">Leaf</tissue>
    </source>
</reference>
<evidence type="ECO:0000313" key="3">
    <source>
        <dbReference type="Proteomes" id="UP000324897"/>
    </source>
</evidence>
<dbReference type="AlphaFoldDB" id="A0A5J9VSE8"/>
<dbReference type="Gramene" id="TVU39342">
    <property type="protein sequence ID" value="TVU39342"/>
    <property type="gene ID" value="EJB05_12755"/>
</dbReference>
<proteinExistence type="predicted"/>
<dbReference type="EMBL" id="RWGY01000007">
    <property type="protein sequence ID" value="TVU39342.1"/>
    <property type="molecule type" value="Genomic_DNA"/>
</dbReference>
<feature type="non-terminal residue" evidence="2">
    <location>
        <position position="1"/>
    </location>
</feature>
<gene>
    <name evidence="2" type="ORF">EJB05_12755</name>
</gene>
<feature type="region of interest" description="Disordered" evidence="1">
    <location>
        <begin position="550"/>
        <end position="578"/>
    </location>
</feature>
<feature type="compositionally biased region" description="Gly residues" evidence="1">
    <location>
        <begin position="162"/>
        <end position="171"/>
    </location>
</feature>
<keyword evidence="3" id="KW-1185">Reference proteome</keyword>
<feature type="region of interest" description="Disordered" evidence="1">
    <location>
        <begin position="1"/>
        <end position="90"/>
    </location>
</feature>
<evidence type="ECO:0000313" key="2">
    <source>
        <dbReference type="EMBL" id="TVU39342.1"/>
    </source>
</evidence>
<feature type="compositionally biased region" description="Gly residues" evidence="1">
    <location>
        <begin position="7"/>
        <end position="24"/>
    </location>
</feature>
<protein>
    <submittedName>
        <fullName evidence="2">Uncharacterized protein</fullName>
    </submittedName>
</protein>
<organism evidence="2 3">
    <name type="scientific">Eragrostis curvula</name>
    <name type="common">weeping love grass</name>
    <dbReference type="NCBI Taxonomy" id="38414"/>
    <lineage>
        <taxon>Eukaryota</taxon>
        <taxon>Viridiplantae</taxon>
        <taxon>Streptophyta</taxon>
        <taxon>Embryophyta</taxon>
        <taxon>Tracheophyta</taxon>
        <taxon>Spermatophyta</taxon>
        <taxon>Magnoliopsida</taxon>
        <taxon>Liliopsida</taxon>
        <taxon>Poales</taxon>
        <taxon>Poaceae</taxon>
        <taxon>PACMAD clade</taxon>
        <taxon>Chloridoideae</taxon>
        <taxon>Eragrostideae</taxon>
        <taxon>Eragrostidinae</taxon>
        <taxon>Eragrostis</taxon>
    </lineage>
</organism>